<reference evidence="2 3" key="1">
    <citation type="submission" date="2017-02" db="EMBL/GenBank/DDBJ databases">
        <authorList>
            <person name="Peterson S.W."/>
        </authorList>
    </citation>
    <scope>NUCLEOTIDE SEQUENCE [LARGE SCALE GENOMIC DNA]</scope>
    <source>
        <strain evidence="2 3">DSM 25262</strain>
    </source>
</reference>
<dbReference type="STRING" id="688867.SAMN05660236_0343"/>
<dbReference type="PANTHER" id="PTHR35983">
    <property type="entry name" value="UPF0166 PROTEIN TM_0021"/>
    <property type="match status" value="1"/>
</dbReference>
<organism evidence="2 3">
    <name type="scientific">Ohtaekwangia koreensis</name>
    <dbReference type="NCBI Taxonomy" id="688867"/>
    <lineage>
        <taxon>Bacteria</taxon>
        <taxon>Pseudomonadati</taxon>
        <taxon>Bacteroidota</taxon>
        <taxon>Cytophagia</taxon>
        <taxon>Cytophagales</taxon>
        <taxon>Fulvivirgaceae</taxon>
        <taxon>Ohtaekwangia</taxon>
    </lineage>
</organism>
<comment type="similarity">
    <text evidence="1">Belongs to the UPF0166 family.</text>
</comment>
<accession>A0A1T5ISC4</accession>
<dbReference type="RefSeq" id="WP_079684981.1">
    <property type="nucleotide sequence ID" value="NZ_FUZU01000001.1"/>
</dbReference>
<evidence type="ECO:0000256" key="1">
    <source>
        <dbReference type="ARBA" id="ARBA00010554"/>
    </source>
</evidence>
<gene>
    <name evidence="2" type="ORF">SAMN05660236_0343</name>
</gene>
<dbReference type="SUPFAM" id="SSF54913">
    <property type="entry name" value="GlnB-like"/>
    <property type="match status" value="1"/>
</dbReference>
<dbReference type="OrthoDB" id="9795599at2"/>
<evidence type="ECO:0000313" key="2">
    <source>
        <dbReference type="EMBL" id="SKC42036.1"/>
    </source>
</evidence>
<sequence>MLKAEIYIDLERFQGEQSLHDFIMKFLIEQDIAGATSFRAYAGFGRHHRIKRPNELFSFDEPPILITFIDEDQKVRSVAKKLQEYLHGGLIIIQKIETL</sequence>
<dbReference type="InterPro" id="IPR015867">
    <property type="entry name" value="N-reg_PII/ATP_PRibTrfase_C"/>
</dbReference>
<keyword evidence="3" id="KW-1185">Reference proteome</keyword>
<dbReference type="PANTHER" id="PTHR35983:SF1">
    <property type="entry name" value="UPF0166 PROTEIN TM_0021"/>
    <property type="match status" value="1"/>
</dbReference>
<dbReference type="InterPro" id="IPR003793">
    <property type="entry name" value="UPF0166"/>
</dbReference>
<name>A0A1T5ISC4_9BACT</name>
<dbReference type="EMBL" id="FUZU01000001">
    <property type="protein sequence ID" value="SKC42036.1"/>
    <property type="molecule type" value="Genomic_DNA"/>
</dbReference>
<dbReference type="Pfam" id="PF02641">
    <property type="entry name" value="DUF190"/>
    <property type="match status" value="1"/>
</dbReference>
<dbReference type="Gene3D" id="3.30.70.120">
    <property type="match status" value="1"/>
</dbReference>
<dbReference type="InterPro" id="IPR011322">
    <property type="entry name" value="N-reg_PII-like_a/b"/>
</dbReference>
<dbReference type="AlphaFoldDB" id="A0A1T5ISC4"/>
<protein>
    <submittedName>
        <fullName evidence="2">Uncharacterized protein</fullName>
    </submittedName>
</protein>
<dbReference type="Proteomes" id="UP000190961">
    <property type="component" value="Unassembled WGS sequence"/>
</dbReference>
<proteinExistence type="inferred from homology"/>
<evidence type="ECO:0000313" key="3">
    <source>
        <dbReference type="Proteomes" id="UP000190961"/>
    </source>
</evidence>